<sequence>MKSNNMKRSAFIIVTFLFIALAAKGQSIEEIQTSKDYIWGTGNAATLKKADNEALAALISQISTNVSSKFEQLTEGGMKDDQATVNETFKSVINTYSRATLNNTRRIVIQNEPEAVVMRYIKVAEIQRIFDGRKTKILDFAQEAVRAEKKAQVADALRYYYWALVLLQSYPDGNFLTMKDENGKDLLLTTWIPKQMNEIFSNLKISMESTHLDGDLKTINLKVLYKGQPARNYDYTYFDGRDWSNIFSAKDGTGIVELPVLANARNLQLRTEYMFEGEANIDSELSEVMGTVNPIAMRNCALKLEGEEPKPGEEKTEEALMAESDSATTTNSGMHYLSTMESAAYDDTMKKVEKAIRTRNFTDIQSLCTESGYEMFNRLIKYGQGKIINEPEFRFLECNGEVTCRSLPMSFKFSNQRTFVEDVVFTLNKEGKIDCLSFGLNKPAVDDIMNQTSWNDTVRNVLINFLESYKTAYALKRYDYINSIFSDDALIITGSVLKHTASNEGQAMSKQAVKYTRQTKSEYMKKLQHIFRSSEFINLRFADNQVRKSGVGGEIYGIQIKQDYFSSSYGDTGYLFLMVDLNNPKEPVIHVRTWQPEKDPNFGLIDLSHF</sequence>
<dbReference type="RefSeq" id="WP_231864105.1">
    <property type="nucleotide sequence ID" value="NZ_KQ968691.1"/>
</dbReference>
<dbReference type="Proteomes" id="UP000070319">
    <property type="component" value="Unassembled WGS sequence"/>
</dbReference>
<dbReference type="AlphaFoldDB" id="A0A139LIW2"/>
<organism evidence="1">
    <name type="scientific">Bacteroides intestinalis</name>
    <dbReference type="NCBI Taxonomy" id="329854"/>
    <lineage>
        <taxon>Bacteria</taxon>
        <taxon>Pseudomonadati</taxon>
        <taxon>Bacteroidota</taxon>
        <taxon>Bacteroidia</taxon>
        <taxon>Bacteroidales</taxon>
        <taxon>Bacteroidaceae</taxon>
        <taxon>Bacteroides</taxon>
    </lineage>
</organism>
<proteinExistence type="predicted"/>
<evidence type="ECO:0008006" key="3">
    <source>
        <dbReference type="Google" id="ProtNLM"/>
    </source>
</evidence>
<comment type="caution">
    <text evidence="1">The sequence shown here is derived from an EMBL/GenBank/DDBJ whole genome shotgun (WGS) entry which is preliminary data.</text>
</comment>
<gene>
    <name evidence="1" type="ORF">HMPREF2531_01946</name>
</gene>
<accession>A0A139LIW2</accession>
<name>A0A139LIW2_9BACE</name>
<protein>
    <recommendedName>
        <fullName evidence="3">Nuclear transport factor 2 family protein</fullName>
    </recommendedName>
</protein>
<dbReference type="EMBL" id="LTDF01000074">
    <property type="protein sequence ID" value="KXT51391.1"/>
    <property type="molecule type" value="Genomic_DNA"/>
</dbReference>
<dbReference type="PATRIC" id="fig|329854.7.peg.1981"/>
<evidence type="ECO:0000313" key="2">
    <source>
        <dbReference type="Proteomes" id="UP000070319"/>
    </source>
</evidence>
<reference evidence="1 2" key="1">
    <citation type="submission" date="2016-02" db="EMBL/GenBank/DDBJ databases">
        <authorList>
            <person name="Wen L."/>
            <person name="He K."/>
            <person name="Yang H."/>
        </authorList>
    </citation>
    <scope>NUCLEOTIDE SEQUENCE [LARGE SCALE GENOMIC DNA]</scope>
    <source>
        <strain evidence="1 2">KLE1704</strain>
    </source>
</reference>
<evidence type="ECO:0000313" key="1">
    <source>
        <dbReference type="EMBL" id="KXT51391.1"/>
    </source>
</evidence>
<dbReference type="Gene3D" id="3.10.28.20">
    <property type="entry name" value="Acetamidase/Formamidase-like domains"/>
    <property type="match status" value="1"/>
</dbReference>